<evidence type="ECO:0000256" key="2">
    <source>
        <dbReference type="ARBA" id="ARBA00022692"/>
    </source>
</evidence>
<comment type="subcellular location">
    <subcellularLocation>
        <location evidence="1">Membrane</location>
        <topology evidence="1">Multi-pass membrane protein</topology>
    </subcellularLocation>
</comment>
<feature type="transmembrane region" description="Helical" evidence="5">
    <location>
        <begin position="311"/>
        <end position="332"/>
    </location>
</feature>
<feature type="transmembrane region" description="Helical" evidence="5">
    <location>
        <begin position="9"/>
        <end position="27"/>
    </location>
</feature>
<keyword evidence="2 5" id="KW-0812">Transmembrane</keyword>
<feature type="transmembrane region" description="Helical" evidence="5">
    <location>
        <begin position="228"/>
        <end position="247"/>
    </location>
</feature>
<feature type="transmembrane region" description="Helical" evidence="5">
    <location>
        <begin position="193"/>
        <end position="222"/>
    </location>
</feature>
<sequence length="400" mass="46645">MKIRIKRKSLFIFSYLIAMLWLFMFYNRDVFFNINNYRNLLFFIVGYGLLLVIFKMIKNKRLLGIPSVLIILCWTVLLNSKYILRKKAEPYYIMFIVALLLYLLCMAELEFDIYIIRFLVNAYILSAVIMSVIILVQHKTPYAQYGIFRWALFYGQNEYYDVNFTSLYLLMPAILSFYGAVSAKNQNRWKYMICVGLILLAIMMLGSRGTFAPVIAIMAFLVLKGKKISMPKILTIIVFVVAVFFLLPEDTFSRLIGTRYIGSESKRYIDWAYGMKVFSNSPIWGNGMRAPKVLVNEIGGGVMNYTIHNTYVVYLAQLGIVGSIPFFGLLVYPILYLIKKNRDLCLILMYFGILFAAMMIEANYSYVLFVPLSIFYMFISFIKRNEIKNSLLEYIFKEID</sequence>
<feature type="transmembrane region" description="Helical" evidence="5">
    <location>
        <begin position="114"/>
        <end position="136"/>
    </location>
</feature>
<organism evidence="7 8">
    <name type="scientific">Blautia obeum</name>
    <dbReference type="NCBI Taxonomy" id="40520"/>
    <lineage>
        <taxon>Bacteria</taxon>
        <taxon>Bacillati</taxon>
        <taxon>Bacillota</taxon>
        <taxon>Clostridia</taxon>
        <taxon>Lachnospirales</taxon>
        <taxon>Lachnospiraceae</taxon>
        <taxon>Blautia</taxon>
    </lineage>
</organism>
<dbReference type="EMBL" id="QRJH01000006">
    <property type="protein sequence ID" value="RHH17419.1"/>
    <property type="molecule type" value="Genomic_DNA"/>
</dbReference>
<evidence type="ECO:0000256" key="1">
    <source>
        <dbReference type="ARBA" id="ARBA00004141"/>
    </source>
</evidence>
<proteinExistence type="predicted"/>
<dbReference type="AlphaFoldDB" id="A0A414W014"/>
<feature type="transmembrane region" description="Helical" evidence="5">
    <location>
        <begin position="90"/>
        <end position="107"/>
    </location>
</feature>
<evidence type="ECO:0000313" key="8">
    <source>
        <dbReference type="Proteomes" id="UP000284024"/>
    </source>
</evidence>
<protein>
    <submittedName>
        <fullName evidence="7">O-antigen ligase domain-containing protein</fullName>
    </submittedName>
</protein>
<evidence type="ECO:0000256" key="4">
    <source>
        <dbReference type="ARBA" id="ARBA00023136"/>
    </source>
</evidence>
<name>A0A414W014_9FIRM</name>
<accession>A0A414W014</accession>
<dbReference type="Pfam" id="PF04932">
    <property type="entry name" value="Wzy_C"/>
    <property type="match status" value="1"/>
</dbReference>
<gene>
    <name evidence="7" type="ORF">DW222_12165</name>
</gene>
<reference evidence="7 8" key="1">
    <citation type="submission" date="2018-08" db="EMBL/GenBank/DDBJ databases">
        <title>A genome reference for cultivated species of the human gut microbiota.</title>
        <authorList>
            <person name="Zou Y."/>
            <person name="Xue W."/>
            <person name="Luo G."/>
        </authorList>
    </citation>
    <scope>NUCLEOTIDE SEQUENCE [LARGE SCALE GENOMIC DNA]</scope>
    <source>
        <strain evidence="7 8">AM18-2AC</strain>
    </source>
</reference>
<evidence type="ECO:0000259" key="6">
    <source>
        <dbReference type="Pfam" id="PF04932"/>
    </source>
</evidence>
<feature type="transmembrane region" description="Helical" evidence="5">
    <location>
        <begin position="366"/>
        <end position="382"/>
    </location>
</feature>
<feature type="transmembrane region" description="Helical" evidence="5">
    <location>
        <begin position="39"/>
        <end position="57"/>
    </location>
</feature>
<dbReference type="GO" id="GO:0016020">
    <property type="term" value="C:membrane"/>
    <property type="evidence" value="ECO:0007669"/>
    <property type="project" value="UniProtKB-SubCell"/>
</dbReference>
<dbReference type="RefSeq" id="WP_118235919.1">
    <property type="nucleotide sequence ID" value="NZ_JAQDEF010000006.1"/>
</dbReference>
<feature type="domain" description="O-antigen ligase-related" evidence="6">
    <location>
        <begin position="195"/>
        <end position="326"/>
    </location>
</feature>
<dbReference type="PANTHER" id="PTHR37422:SF23">
    <property type="entry name" value="TEICHURONIC ACID BIOSYNTHESIS PROTEIN TUAE"/>
    <property type="match status" value="1"/>
</dbReference>
<comment type="caution">
    <text evidence="7">The sequence shown here is derived from an EMBL/GenBank/DDBJ whole genome shotgun (WGS) entry which is preliminary data.</text>
</comment>
<evidence type="ECO:0000313" key="7">
    <source>
        <dbReference type="EMBL" id="RHH17419.1"/>
    </source>
</evidence>
<dbReference type="InterPro" id="IPR007016">
    <property type="entry name" value="O-antigen_ligase-rel_domated"/>
</dbReference>
<evidence type="ECO:0000256" key="3">
    <source>
        <dbReference type="ARBA" id="ARBA00022989"/>
    </source>
</evidence>
<feature type="transmembrane region" description="Helical" evidence="5">
    <location>
        <begin position="162"/>
        <end position="181"/>
    </location>
</feature>
<keyword evidence="7" id="KW-0436">Ligase</keyword>
<keyword evidence="4 5" id="KW-0472">Membrane</keyword>
<dbReference type="InterPro" id="IPR051533">
    <property type="entry name" value="WaaL-like"/>
</dbReference>
<dbReference type="PANTHER" id="PTHR37422">
    <property type="entry name" value="TEICHURONIC ACID BIOSYNTHESIS PROTEIN TUAE"/>
    <property type="match status" value="1"/>
</dbReference>
<dbReference type="GO" id="GO:0016874">
    <property type="term" value="F:ligase activity"/>
    <property type="evidence" value="ECO:0007669"/>
    <property type="project" value="UniProtKB-KW"/>
</dbReference>
<dbReference type="Proteomes" id="UP000284024">
    <property type="component" value="Unassembled WGS sequence"/>
</dbReference>
<feature type="transmembrane region" description="Helical" evidence="5">
    <location>
        <begin position="64"/>
        <end position="84"/>
    </location>
</feature>
<keyword evidence="3 5" id="KW-1133">Transmembrane helix</keyword>
<evidence type="ECO:0000256" key="5">
    <source>
        <dbReference type="SAM" id="Phobius"/>
    </source>
</evidence>